<dbReference type="PANTHER" id="PTHR30572:SF4">
    <property type="entry name" value="ABC TRANSPORTER PERMEASE YTRF"/>
    <property type="match status" value="1"/>
</dbReference>
<name>A0A075K4U9_9GAMM</name>
<sequence>MSLSIMLKVLRRHALMPTLVLLQVALACAILCNVLFLVWQRVQPMVAPSGLAENELVLVDQIASRVRPWTGAEVRAGQLALSRTPGIRSASAALGLPMISMMMIDYTLQSPRGVKVGVNGYFGEGLVTSLGLQLIAGRDFLPAEYRDFGVNQSSSAVPGTASPEPIIITQSLARQLFGDQPAVGQMLKVPDEPDGHGYQVIGVVRHLMRNQLSLATDGRADNTLLAAKRIGDTAMVGYAVRIDPAMREVAMRGIRDTIKREFGPLMAEDIQAKIDTYAERRHEALTSARAALWLFAGVTLAVIVVTAIGIMGLTGFWVQRRTRQIGIQRALGARRGQVMRYFMVENLLIAGAGVMVGMALAYVANGVLMHYYELPRLPWNYMPIGGVVVLLLGQLAVLAPARRAAEVPPVVATRSI</sequence>
<feature type="domain" description="ABC3 transporter permease C-terminal" evidence="8">
    <location>
        <begin position="299"/>
        <end position="408"/>
    </location>
</feature>
<organism evidence="10 11">
    <name type="scientific">Dyella japonica A8</name>
    <dbReference type="NCBI Taxonomy" id="1217721"/>
    <lineage>
        <taxon>Bacteria</taxon>
        <taxon>Pseudomonadati</taxon>
        <taxon>Pseudomonadota</taxon>
        <taxon>Gammaproteobacteria</taxon>
        <taxon>Lysobacterales</taxon>
        <taxon>Rhodanobacteraceae</taxon>
        <taxon>Dyella</taxon>
    </lineage>
</organism>
<evidence type="ECO:0000256" key="4">
    <source>
        <dbReference type="ARBA" id="ARBA00022989"/>
    </source>
</evidence>
<feature type="transmembrane region" description="Helical" evidence="7">
    <location>
        <begin position="338"/>
        <end position="361"/>
    </location>
</feature>
<evidence type="ECO:0000256" key="7">
    <source>
        <dbReference type="SAM" id="Phobius"/>
    </source>
</evidence>
<gene>
    <name evidence="10" type="ORF">HY57_19350</name>
</gene>
<dbReference type="HOGENOM" id="CLU_056182_0_0_6"/>
<evidence type="ECO:0000256" key="3">
    <source>
        <dbReference type="ARBA" id="ARBA00022692"/>
    </source>
</evidence>
<dbReference type="Proteomes" id="UP000027987">
    <property type="component" value="Chromosome"/>
</dbReference>
<keyword evidence="4 7" id="KW-1133">Transmembrane helix</keyword>
<dbReference type="STRING" id="1217721.HY57_19350"/>
<comment type="subcellular location">
    <subcellularLocation>
        <location evidence="1">Cell membrane</location>
        <topology evidence="1">Multi-pass membrane protein</topology>
    </subcellularLocation>
</comment>
<keyword evidence="2" id="KW-1003">Cell membrane</keyword>
<feature type="transmembrane region" description="Helical" evidence="7">
    <location>
        <begin position="20"/>
        <end position="39"/>
    </location>
</feature>
<dbReference type="RefSeq" id="WP_019464526.1">
    <property type="nucleotide sequence ID" value="NZ_ALOY01000129.1"/>
</dbReference>
<dbReference type="Pfam" id="PF02687">
    <property type="entry name" value="FtsX"/>
    <property type="match status" value="1"/>
</dbReference>
<dbReference type="EMBL" id="CP008884">
    <property type="protein sequence ID" value="AIF49251.1"/>
    <property type="molecule type" value="Genomic_DNA"/>
</dbReference>
<dbReference type="GO" id="GO:0022857">
    <property type="term" value="F:transmembrane transporter activity"/>
    <property type="evidence" value="ECO:0007669"/>
    <property type="project" value="TreeGrafter"/>
</dbReference>
<feature type="transmembrane region" description="Helical" evidence="7">
    <location>
        <begin position="381"/>
        <end position="399"/>
    </location>
</feature>
<accession>A0A075K4U9</accession>
<feature type="transmembrane region" description="Helical" evidence="7">
    <location>
        <begin position="290"/>
        <end position="318"/>
    </location>
</feature>
<dbReference type="PANTHER" id="PTHR30572">
    <property type="entry name" value="MEMBRANE COMPONENT OF TRANSPORTER-RELATED"/>
    <property type="match status" value="1"/>
</dbReference>
<keyword evidence="3 7" id="KW-0812">Transmembrane</keyword>
<evidence type="ECO:0000256" key="5">
    <source>
        <dbReference type="ARBA" id="ARBA00023136"/>
    </source>
</evidence>
<evidence type="ECO:0000256" key="1">
    <source>
        <dbReference type="ARBA" id="ARBA00004651"/>
    </source>
</evidence>
<feature type="domain" description="MacB-like periplasmic core" evidence="9">
    <location>
        <begin position="83"/>
        <end position="215"/>
    </location>
</feature>
<evidence type="ECO:0000256" key="6">
    <source>
        <dbReference type="ARBA" id="ARBA00038076"/>
    </source>
</evidence>
<evidence type="ECO:0000256" key="2">
    <source>
        <dbReference type="ARBA" id="ARBA00022475"/>
    </source>
</evidence>
<dbReference type="KEGG" id="dja:HY57_19350"/>
<evidence type="ECO:0000259" key="9">
    <source>
        <dbReference type="Pfam" id="PF12704"/>
    </source>
</evidence>
<keyword evidence="11" id="KW-1185">Reference proteome</keyword>
<proteinExistence type="inferred from homology"/>
<dbReference type="PATRIC" id="fig|1217721.7.peg.3964"/>
<protein>
    <submittedName>
        <fullName evidence="10">ABC transporter</fullName>
    </submittedName>
</protein>
<dbReference type="Pfam" id="PF12704">
    <property type="entry name" value="MacB_PCD"/>
    <property type="match status" value="1"/>
</dbReference>
<comment type="similarity">
    <text evidence="6">Belongs to the ABC-4 integral membrane protein family.</text>
</comment>
<dbReference type="AlphaFoldDB" id="A0A075K4U9"/>
<evidence type="ECO:0000313" key="10">
    <source>
        <dbReference type="EMBL" id="AIF49251.1"/>
    </source>
</evidence>
<evidence type="ECO:0000313" key="11">
    <source>
        <dbReference type="Proteomes" id="UP000027987"/>
    </source>
</evidence>
<keyword evidence="5 7" id="KW-0472">Membrane</keyword>
<dbReference type="InterPro" id="IPR050250">
    <property type="entry name" value="Macrolide_Exporter_MacB"/>
</dbReference>
<dbReference type="InterPro" id="IPR003838">
    <property type="entry name" value="ABC3_permease_C"/>
</dbReference>
<dbReference type="InterPro" id="IPR025857">
    <property type="entry name" value="MacB_PCD"/>
</dbReference>
<dbReference type="GO" id="GO:0005886">
    <property type="term" value="C:plasma membrane"/>
    <property type="evidence" value="ECO:0007669"/>
    <property type="project" value="UniProtKB-SubCell"/>
</dbReference>
<reference evidence="10 11" key="1">
    <citation type="submission" date="2014-07" db="EMBL/GenBank/DDBJ databases">
        <title>Complete Genome Sequence of Dyella japonica Strain A8 Isolated from Malaysian Tropical Soil.</title>
        <authorList>
            <person name="Hui R.K.H."/>
            <person name="Chen J.-W."/>
            <person name="Chan K.-G."/>
            <person name="Leung F.C.C."/>
        </authorList>
    </citation>
    <scope>NUCLEOTIDE SEQUENCE [LARGE SCALE GENOMIC DNA]</scope>
    <source>
        <strain evidence="10 11">A8</strain>
    </source>
</reference>
<evidence type="ECO:0000259" key="8">
    <source>
        <dbReference type="Pfam" id="PF02687"/>
    </source>
</evidence>